<dbReference type="PANTHER" id="PTHR34595:SF2">
    <property type="entry name" value="BLR2978 PROTEIN"/>
    <property type="match status" value="1"/>
</dbReference>
<evidence type="ECO:0000259" key="2">
    <source>
        <dbReference type="Pfam" id="PF14403"/>
    </source>
</evidence>
<dbReference type="OrthoDB" id="9804079at2"/>
<organism evidence="3 4">
    <name type="scientific">Pseudosulfitobacter pseudonitzschiae</name>
    <dbReference type="NCBI Taxonomy" id="1402135"/>
    <lineage>
        <taxon>Bacteria</taxon>
        <taxon>Pseudomonadati</taxon>
        <taxon>Pseudomonadota</taxon>
        <taxon>Alphaproteobacteria</taxon>
        <taxon>Rhodobacterales</taxon>
        <taxon>Roseobacteraceae</taxon>
        <taxon>Pseudosulfitobacter</taxon>
    </lineage>
</organism>
<evidence type="ECO:0000313" key="4">
    <source>
        <dbReference type="Proteomes" id="UP000027746"/>
    </source>
</evidence>
<accession>A0A073J2V3</accession>
<dbReference type="RefSeq" id="WP_037925279.1">
    <property type="nucleotide sequence ID" value="NZ_CP054599.1"/>
</dbReference>
<dbReference type="InterPro" id="IPR051680">
    <property type="entry name" value="ATP-dep_Glu-Cys_Ligase-2"/>
</dbReference>
<dbReference type="Pfam" id="PF14403">
    <property type="entry name" value="CP_ATPgrasp_2"/>
    <property type="match status" value="1"/>
</dbReference>
<dbReference type="Gene3D" id="3.40.50.11290">
    <property type="match status" value="1"/>
</dbReference>
<comment type="caution">
    <text evidence="3">The sequence shown here is derived from an EMBL/GenBank/DDBJ whole genome shotgun (WGS) entry which is preliminary data.</text>
</comment>
<protein>
    <submittedName>
        <fullName evidence="3">Uncharacterized protein</fullName>
    </submittedName>
</protein>
<dbReference type="PANTHER" id="PTHR34595">
    <property type="entry name" value="BLR5612 PROTEIN"/>
    <property type="match status" value="1"/>
</dbReference>
<dbReference type="Proteomes" id="UP000027746">
    <property type="component" value="Unassembled WGS sequence"/>
</dbReference>
<dbReference type="SUPFAM" id="SSF56059">
    <property type="entry name" value="Glutathione synthetase ATP-binding domain-like"/>
    <property type="match status" value="1"/>
</dbReference>
<dbReference type="InterPro" id="IPR025841">
    <property type="entry name" value="CP_ATPgrasp_2"/>
</dbReference>
<reference evidence="3 4" key="1">
    <citation type="submission" date="2014-01" db="EMBL/GenBank/DDBJ databases">
        <title>Sulfitobacter sp. H3 (MCCC 1A00686) Genome Sequencing.</title>
        <authorList>
            <person name="Lai Q."/>
            <person name="Hong Z."/>
        </authorList>
    </citation>
    <scope>NUCLEOTIDE SEQUENCE [LARGE SCALE GENOMIC DNA]</scope>
    <source>
        <strain evidence="3 4">H3</strain>
    </source>
</reference>
<keyword evidence="4" id="KW-1185">Reference proteome</keyword>
<feature type="domain" description="DUF403" evidence="1">
    <location>
        <begin position="520"/>
        <end position="800"/>
    </location>
</feature>
<dbReference type="Pfam" id="PF04168">
    <property type="entry name" value="Alpha-E"/>
    <property type="match status" value="1"/>
</dbReference>
<dbReference type="InterPro" id="IPR007296">
    <property type="entry name" value="DUF403"/>
</dbReference>
<dbReference type="AlphaFoldDB" id="A0A073J2V3"/>
<name>A0A073J2V3_9RHOB</name>
<dbReference type="GeneID" id="68871016"/>
<evidence type="ECO:0000313" key="3">
    <source>
        <dbReference type="EMBL" id="KEJ96165.1"/>
    </source>
</evidence>
<dbReference type="EMBL" id="JAMD01000004">
    <property type="protein sequence ID" value="KEJ96165.1"/>
    <property type="molecule type" value="Genomic_DNA"/>
</dbReference>
<sequence length="801" mass="88267">MASARINTGTAGNDLLANYTTQPGVHDEMIGADGAVKPAWRDLMEHLCGLSPEGMAHRFARGDQYLREAGVFYRQYDDTVSSEREWPLSHIPVVLGESEWAEIGTGLVQRADLLEHVVQDFYGANDLVRTGQIPAALLGQNPAWLRPMMGAHPKSEPFLNFLSFEIGRGPDGKWWVISDLVESPTTTGFAIENRVALTRVFPNFFSNANVHRIAGFFQAIQQRLFDLRGKGTGQIAMLSPGPMNQHYAEHAYLARYLGLLLVEGEDLIVTDGQAMVRTVSGPKPLSLLWNRVPAAMIDPLELDAGSLIGTPGLLDALRRRTLRTLNAEGAGVLETRALMAFLPKIARKHLGQPLIMPNIATWWCGHAAERDHVINHCEQMMVGSAFSTVPLMADPGTFVFDADKQGSFPEHVMKLLQTSGRELVGQETVTLSTTPVYENGRLVARPMCLRVFLVRTARGWQMMHGGYARVSGGNDPKALAMQRGGQVADVWVVSDRPVPQTSLLTPTADAPTRAFSEAALPSRAADNLFWVGRNVERAEFNVRLFRAYFARISDGVSPDAPILRYIRKRLMYDVSAEVAKIAERFETPLYQGLHAATKIGDRFSPDGMKALKDIVQDVDRLRATKVEPDDVLSEISLLLRKITGFSGLVHENMYRSHGWRFLSLGTSLERAAGMVRVLRELGRADAPDGALNLALELGDSIVSHRARFSVVADKASVFHMLALDGNNPRSIRFHVSRANQQIKELPGQTGGAVLGAVAQRVLLLETQLATISTDKLTEEVFDQIEAELWALSDALTETYLV</sequence>
<feature type="domain" description="Circularly permuted ATP-grasp type 2" evidence="2">
    <location>
        <begin position="92"/>
        <end position="471"/>
    </location>
</feature>
<gene>
    <name evidence="3" type="ORF">SUH3_18050</name>
</gene>
<evidence type="ECO:0000259" key="1">
    <source>
        <dbReference type="Pfam" id="PF04168"/>
    </source>
</evidence>
<proteinExistence type="predicted"/>